<sequence length="226" mass="24533">MAGRSWREVKDALRAITPICTDHDADGVDVYFLNAKNSATAYSGGGWTNIRSADQVEALFNQVRPGGGTPTGTRINQIMKPYLRRYEEAIAARRDPEDTGIKPINMIVITDGVPTDDPEAIIAGMAGKLDRLEAPPYQVGIQFFQVGNERGAAEALQELDDALGEMAGGVRDIVDTVTWSNRDGRERVLTANGILKVVLGAVVRRLDRRRTSGESSRPSRGGRLAP</sequence>
<dbReference type="Gene3D" id="3.40.50.410">
    <property type="entry name" value="von Willebrand factor, type A domain"/>
    <property type="match status" value="1"/>
</dbReference>
<evidence type="ECO:0008006" key="3">
    <source>
        <dbReference type="Google" id="ProtNLM"/>
    </source>
</evidence>
<dbReference type="SUPFAM" id="SSF53300">
    <property type="entry name" value="vWA-like"/>
    <property type="match status" value="1"/>
</dbReference>
<comment type="caution">
    <text evidence="1">The sequence shown here is derived from an EMBL/GenBank/DDBJ whole genome shotgun (WGS) entry which is preliminary data.</text>
</comment>
<evidence type="ECO:0000313" key="2">
    <source>
        <dbReference type="Proteomes" id="UP001174936"/>
    </source>
</evidence>
<reference evidence="1" key="1">
    <citation type="submission" date="2023-06" db="EMBL/GenBank/DDBJ databases">
        <title>Genome-scale phylogeny and comparative genomics of the fungal order Sordariales.</title>
        <authorList>
            <consortium name="Lawrence Berkeley National Laboratory"/>
            <person name="Hensen N."/>
            <person name="Bonometti L."/>
            <person name="Westerberg I."/>
            <person name="Brannstrom I.O."/>
            <person name="Guillou S."/>
            <person name="Cros-Aarteil S."/>
            <person name="Calhoun S."/>
            <person name="Haridas S."/>
            <person name="Kuo A."/>
            <person name="Mondo S."/>
            <person name="Pangilinan J."/>
            <person name="Riley R."/>
            <person name="Labutti K."/>
            <person name="Andreopoulos B."/>
            <person name="Lipzen A."/>
            <person name="Chen C."/>
            <person name="Yanf M."/>
            <person name="Daum C."/>
            <person name="Ng V."/>
            <person name="Clum A."/>
            <person name="Steindorff A."/>
            <person name="Ohm R."/>
            <person name="Martin F."/>
            <person name="Silar P."/>
            <person name="Natvig D."/>
            <person name="Lalanne C."/>
            <person name="Gautier V."/>
            <person name="Ament-Velasquez S.L."/>
            <person name="Kruys A."/>
            <person name="Hutchinson M.I."/>
            <person name="Powell A.J."/>
            <person name="Barry K."/>
            <person name="Miller A.N."/>
            <person name="Grigoriev I.V."/>
            <person name="Debuchy R."/>
            <person name="Gladieux P."/>
            <person name="Thoren M.H."/>
            <person name="Johannesson H."/>
        </authorList>
    </citation>
    <scope>NUCLEOTIDE SEQUENCE</scope>
    <source>
        <strain evidence="1">SMH2532-1</strain>
    </source>
</reference>
<accession>A0AA39YGB2</accession>
<dbReference type="Proteomes" id="UP001174936">
    <property type="component" value="Unassembled WGS sequence"/>
</dbReference>
<dbReference type="EMBL" id="JAULSV010000002">
    <property type="protein sequence ID" value="KAK0652008.1"/>
    <property type="molecule type" value="Genomic_DNA"/>
</dbReference>
<evidence type="ECO:0000313" key="1">
    <source>
        <dbReference type="EMBL" id="KAK0652008.1"/>
    </source>
</evidence>
<gene>
    <name evidence="1" type="ORF">B0T16DRAFT_405193</name>
</gene>
<protein>
    <recommendedName>
        <fullName evidence="3">VWFA domain-containing protein</fullName>
    </recommendedName>
</protein>
<proteinExistence type="predicted"/>
<dbReference type="PANTHER" id="PTHR34706">
    <property type="entry name" value="SLR1338 PROTEIN"/>
    <property type="match status" value="1"/>
</dbReference>
<name>A0AA39YGB2_9PEZI</name>
<dbReference type="AlphaFoldDB" id="A0AA39YGB2"/>
<dbReference type="InterPro" id="IPR036465">
    <property type="entry name" value="vWFA_dom_sf"/>
</dbReference>
<dbReference type="PANTHER" id="PTHR34706:SF1">
    <property type="entry name" value="VWFA DOMAIN-CONTAINING PROTEIN"/>
    <property type="match status" value="1"/>
</dbReference>
<organism evidence="1 2">
    <name type="scientific">Cercophora newfieldiana</name>
    <dbReference type="NCBI Taxonomy" id="92897"/>
    <lineage>
        <taxon>Eukaryota</taxon>
        <taxon>Fungi</taxon>
        <taxon>Dikarya</taxon>
        <taxon>Ascomycota</taxon>
        <taxon>Pezizomycotina</taxon>
        <taxon>Sordariomycetes</taxon>
        <taxon>Sordariomycetidae</taxon>
        <taxon>Sordariales</taxon>
        <taxon>Lasiosphaeriaceae</taxon>
        <taxon>Cercophora</taxon>
    </lineage>
</organism>
<keyword evidence="2" id="KW-1185">Reference proteome</keyword>